<name>A0A6A6EDK6_9PEZI</name>
<dbReference type="EMBL" id="ML994621">
    <property type="protein sequence ID" value="KAF2189135.1"/>
    <property type="molecule type" value="Genomic_DNA"/>
</dbReference>
<evidence type="ECO:0000259" key="1">
    <source>
        <dbReference type="Pfam" id="PF06985"/>
    </source>
</evidence>
<dbReference type="AlphaFoldDB" id="A0A6A6EDK6"/>
<proteinExistence type="predicted"/>
<dbReference type="Pfam" id="PF06985">
    <property type="entry name" value="HET"/>
    <property type="match status" value="1"/>
</dbReference>
<dbReference type="PANTHER" id="PTHR24148:SF64">
    <property type="entry name" value="HETEROKARYON INCOMPATIBILITY DOMAIN-CONTAINING PROTEIN"/>
    <property type="match status" value="1"/>
</dbReference>
<sequence>MDSQYNYDPLPETSLMTRIIRLKPATDFCTTLQCEIVTTDLDNGNGPILEYEAISYTWEGQNPSPAHYILCRCKDGGLSRLDITANSDAALRRVRLRHEDRYIWMDAVSINQSDKEEKQRQIAYMGYVYTFAKRVLVCLGESVARDGLLTIEYIKKIANHDLATTARPDLERLFDDICKSSKAQKSIESGRNWSLMQEFFSHPWFTRVWTLQEI</sequence>
<reference evidence="2" key="1">
    <citation type="journal article" date="2020" name="Stud. Mycol.">
        <title>101 Dothideomycetes genomes: a test case for predicting lifestyles and emergence of pathogens.</title>
        <authorList>
            <person name="Haridas S."/>
            <person name="Albert R."/>
            <person name="Binder M."/>
            <person name="Bloem J."/>
            <person name="Labutti K."/>
            <person name="Salamov A."/>
            <person name="Andreopoulos B."/>
            <person name="Baker S."/>
            <person name="Barry K."/>
            <person name="Bills G."/>
            <person name="Bluhm B."/>
            <person name="Cannon C."/>
            <person name="Castanera R."/>
            <person name="Culley D."/>
            <person name="Daum C."/>
            <person name="Ezra D."/>
            <person name="Gonzalez J."/>
            <person name="Henrissat B."/>
            <person name="Kuo A."/>
            <person name="Liang C."/>
            <person name="Lipzen A."/>
            <person name="Lutzoni F."/>
            <person name="Magnuson J."/>
            <person name="Mondo S."/>
            <person name="Nolan M."/>
            <person name="Ohm R."/>
            <person name="Pangilinan J."/>
            <person name="Park H.-J."/>
            <person name="Ramirez L."/>
            <person name="Alfaro M."/>
            <person name="Sun H."/>
            <person name="Tritt A."/>
            <person name="Yoshinaga Y."/>
            <person name="Zwiers L.-H."/>
            <person name="Turgeon B."/>
            <person name="Goodwin S."/>
            <person name="Spatafora J."/>
            <person name="Crous P."/>
            <person name="Grigoriev I."/>
        </authorList>
    </citation>
    <scope>NUCLEOTIDE SEQUENCE</scope>
    <source>
        <strain evidence="2">CBS 207.26</strain>
    </source>
</reference>
<protein>
    <submittedName>
        <fullName evidence="2">HET-domain-containing protein</fullName>
    </submittedName>
</protein>
<evidence type="ECO:0000313" key="2">
    <source>
        <dbReference type="EMBL" id="KAF2189135.1"/>
    </source>
</evidence>
<evidence type="ECO:0000313" key="3">
    <source>
        <dbReference type="Proteomes" id="UP000800200"/>
    </source>
</evidence>
<feature type="domain" description="Heterokaryon incompatibility" evidence="1">
    <location>
        <begin position="51"/>
        <end position="213"/>
    </location>
</feature>
<keyword evidence="3" id="KW-1185">Reference proteome</keyword>
<feature type="non-terminal residue" evidence="2">
    <location>
        <position position="214"/>
    </location>
</feature>
<dbReference type="Proteomes" id="UP000800200">
    <property type="component" value="Unassembled WGS sequence"/>
</dbReference>
<dbReference type="PANTHER" id="PTHR24148">
    <property type="entry name" value="ANKYRIN REPEAT DOMAIN-CONTAINING PROTEIN 39 HOMOLOG-RELATED"/>
    <property type="match status" value="1"/>
</dbReference>
<dbReference type="OrthoDB" id="2157530at2759"/>
<dbReference type="InterPro" id="IPR052895">
    <property type="entry name" value="HetReg/Transcr_Mod"/>
</dbReference>
<organism evidence="2 3">
    <name type="scientific">Zopfia rhizophila CBS 207.26</name>
    <dbReference type="NCBI Taxonomy" id="1314779"/>
    <lineage>
        <taxon>Eukaryota</taxon>
        <taxon>Fungi</taxon>
        <taxon>Dikarya</taxon>
        <taxon>Ascomycota</taxon>
        <taxon>Pezizomycotina</taxon>
        <taxon>Dothideomycetes</taxon>
        <taxon>Dothideomycetes incertae sedis</taxon>
        <taxon>Zopfiaceae</taxon>
        <taxon>Zopfia</taxon>
    </lineage>
</organism>
<accession>A0A6A6EDK6</accession>
<gene>
    <name evidence="2" type="ORF">K469DRAFT_659212</name>
</gene>
<dbReference type="InterPro" id="IPR010730">
    <property type="entry name" value="HET"/>
</dbReference>